<proteinExistence type="predicted"/>
<evidence type="ECO:0000313" key="2">
    <source>
        <dbReference type="Proteomes" id="UP000054538"/>
    </source>
</evidence>
<dbReference type="InParanoid" id="A0A0D0E564"/>
<gene>
    <name evidence="1" type="ORF">PAXRUDRAFT_829822</name>
</gene>
<accession>A0A0D0E564</accession>
<reference evidence="2" key="2">
    <citation type="submission" date="2015-01" db="EMBL/GenBank/DDBJ databases">
        <title>Evolutionary Origins and Diversification of the Mycorrhizal Mutualists.</title>
        <authorList>
            <consortium name="DOE Joint Genome Institute"/>
            <consortium name="Mycorrhizal Genomics Consortium"/>
            <person name="Kohler A."/>
            <person name="Kuo A."/>
            <person name="Nagy L.G."/>
            <person name="Floudas D."/>
            <person name="Copeland A."/>
            <person name="Barry K.W."/>
            <person name="Cichocki N."/>
            <person name="Veneault-Fourrey C."/>
            <person name="LaButti K."/>
            <person name="Lindquist E.A."/>
            <person name="Lipzen A."/>
            <person name="Lundell T."/>
            <person name="Morin E."/>
            <person name="Murat C."/>
            <person name="Riley R."/>
            <person name="Ohm R."/>
            <person name="Sun H."/>
            <person name="Tunlid A."/>
            <person name="Henrissat B."/>
            <person name="Grigoriev I.V."/>
            <person name="Hibbett D.S."/>
            <person name="Martin F."/>
        </authorList>
    </citation>
    <scope>NUCLEOTIDE SEQUENCE [LARGE SCALE GENOMIC DNA]</scope>
    <source>
        <strain evidence="2">Ve08.2h10</strain>
    </source>
</reference>
<dbReference type="HOGENOM" id="CLU_3033059_0_0_1"/>
<dbReference type="EMBL" id="KN825265">
    <property type="protein sequence ID" value="KIK92570.1"/>
    <property type="molecule type" value="Genomic_DNA"/>
</dbReference>
<dbReference type="Proteomes" id="UP000054538">
    <property type="component" value="Unassembled WGS sequence"/>
</dbReference>
<name>A0A0D0E564_9AGAM</name>
<protein>
    <submittedName>
        <fullName evidence="1">Uncharacterized protein</fullName>
    </submittedName>
</protein>
<keyword evidence="2" id="KW-1185">Reference proteome</keyword>
<evidence type="ECO:0000313" key="1">
    <source>
        <dbReference type="EMBL" id="KIK92570.1"/>
    </source>
</evidence>
<sequence length="55" mass="6069">MSDYGRRISGPYYEYTCPKPCQASSVCVACGPIRQDTVALQPTAQVQDMLQIIQS</sequence>
<organism evidence="1 2">
    <name type="scientific">Paxillus rubicundulus Ve08.2h10</name>
    <dbReference type="NCBI Taxonomy" id="930991"/>
    <lineage>
        <taxon>Eukaryota</taxon>
        <taxon>Fungi</taxon>
        <taxon>Dikarya</taxon>
        <taxon>Basidiomycota</taxon>
        <taxon>Agaricomycotina</taxon>
        <taxon>Agaricomycetes</taxon>
        <taxon>Agaricomycetidae</taxon>
        <taxon>Boletales</taxon>
        <taxon>Paxilineae</taxon>
        <taxon>Paxillaceae</taxon>
        <taxon>Paxillus</taxon>
    </lineage>
</organism>
<reference evidence="1 2" key="1">
    <citation type="submission" date="2014-04" db="EMBL/GenBank/DDBJ databases">
        <authorList>
            <consortium name="DOE Joint Genome Institute"/>
            <person name="Kuo A."/>
            <person name="Kohler A."/>
            <person name="Jargeat P."/>
            <person name="Nagy L.G."/>
            <person name="Floudas D."/>
            <person name="Copeland A."/>
            <person name="Barry K.W."/>
            <person name="Cichocki N."/>
            <person name="Veneault-Fourrey C."/>
            <person name="LaButti K."/>
            <person name="Lindquist E.A."/>
            <person name="Lipzen A."/>
            <person name="Lundell T."/>
            <person name="Morin E."/>
            <person name="Murat C."/>
            <person name="Sun H."/>
            <person name="Tunlid A."/>
            <person name="Henrissat B."/>
            <person name="Grigoriev I.V."/>
            <person name="Hibbett D.S."/>
            <person name="Martin F."/>
            <person name="Nordberg H.P."/>
            <person name="Cantor M.N."/>
            <person name="Hua S.X."/>
        </authorList>
    </citation>
    <scope>NUCLEOTIDE SEQUENCE [LARGE SCALE GENOMIC DNA]</scope>
    <source>
        <strain evidence="1 2">Ve08.2h10</strain>
    </source>
</reference>
<dbReference type="AlphaFoldDB" id="A0A0D0E564"/>